<name>A0A3E0VS05_9MICO</name>
<proteinExistence type="predicted"/>
<reference evidence="2 3" key="1">
    <citation type="submission" date="2017-04" db="EMBL/GenBank/DDBJ databases">
        <title>Comparative genome analysis of Subtercola boreus.</title>
        <authorList>
            <person name="Cho Y.-J."/>
            <person name="Cho A."/>
            <person name="Kim O.-S."/>
            <person name="Lee J.-I."/>
        </authorList>
    </citation>
    <scope>NUCLEOTIDE SEQUENCE [LARGE SCALE GENOMIC DNA]</scope>
    <source>
        <strain evidence="2 3">P27479</strain>
    </source>
</reference>
<evidence type="ECO:0000313" key="2">
    <source>
        <dbReference type="EMBL" id="RFA12173.1"/>
    </source>
</evidence>
<dbReference type="AlphaFoldDB" id="A0A3E0VS05"/>
<gene>
    <name evidence="2" type="ORF">B7R22_17240</name>
</gene>
<organism evidence="2 3">
    <name type="scientific">Subtercola boreus</name>
    <dbReference type="NCBI Taxonomy" id="120213"/>
    <lineage>
        <taxon>Bacteria</taxon>
        <taxon>Bacillati</taxon>
        <taxon>Actinomycetota</taxon>
        <taxon>Actinomycetes</taxon>
        <taxon>Micrococcales</taxon>
        <taxon>Microbacteriaceae</taxon>
        <taxon>Subtercola</taxon>
    </lineage>
</organism>
<protein>
    <recommendedName>
        <fullName evidence="4">DUF4214 domain-containing protein</fullName>
    </recommendedName>
</protein>
<sequence>MPAWGGFRNGYVPIDALVFVDGVWLEPEFGARVSLSNEDLRADGYWVIENEGDRPLGIPSDMLVRDASKTSTGGSNQWYQWGRKERDETPEAADPTQGEGTSEHGWAMADDSNSNNPPRRKAISATYGCVYPIASETWHRQPRYPLSGAIAARVEARKQKLLGNNTPTPPQEEDIMASLAEVLEGIRTENDPILKILQNLVSTPEQDRDFIELLNKIYKGALDRDADGSAIGTYLPLLRTGAINEAGINAAIVASLEYKRRFIQVLYADPNVLNRTAGPAEVEGWANSGLTLDGIRAAVLGSAEYKSKH</sequence>
<feature type="region of interest" description="Disordered" evidence="1">
    <location>
        <begin position="69"/>
        <end position="120"/>
    </location>
</feature>
<evidence type="ECO:0000313" key="3">
    <source>
        <dbReference type="Proteomes" id="UP000256541"/>
    </source>
</evidence>
<evidence type="ECO:0000256" key="1">
    <source>
        <dbReference type="SAM" id="MobiDB-lite"/>
    </source>
</evidence>
<feature type="compositionally biased region" description="Polar residues" evidence="1">
    <location>
        <begin position="69"/>
        <end position="79"/>
    </location>
</feature>
<dbReference type="RefSeq" id="WP_116412949.1">
    <property type="nucleotide sequence ID" value="NZ_NBXB01000045.1"/>
</dbReference>
<accession>A0A3E0VS05</accession>
<comment type="caution">
    <text evidence="2">The sequence shown here is derived from an EMBL/GenBank/DDBJ whole genome shotgun (WGS) entry which is preliminary data.</text>
</comment>
<dbReference type="Proteomes" id="UP000256541">
    <property type="component" value="Unassembled WGS sequence"/>
</dbReference>
<dbReference type="OrthoDB" id="5496837at2"/>
<evidence type="ECO:0008006" key="4">
    <source>
        <dbReference type="Google" id="ProtNLM"/>
    </source>
</evidence>
<dbReference type="EMBL" id="NBXB01000045">
    <property type="protein sequence ID" value="RFA12173.1"/>
    <property type="molecule type" value="Genomic_DNA"/>
</dbReference>